<dbReference type="PANTHER" id="PTHR43236:SF1">
    <property type="entry name" value="BLL7220 PROTEIN"/>
    <property type="match status" value="1"/>
</dbReference>
<sequence>MNSVDSFIGRRIRQFRWVCGVTQAELAEHLSVDPGQISAYEAGTNRVAAAQLLQIATVLDIPVASFFDGIAAPSGADQNGPPKTIGSNRAEMLSHFNEMTDPQQVALLKMAQTMATHLGNLATPAQSANDLQSATATERQR</sequence>
<name>A0ABY2KSB2_9RHOB</name>
<dbReference type="EMBL" id="RPEM01000004">
    <property type="protein sequence ID" value="TGD43917.1"/>
    <property type="molecule type" value="Genomic_DNA"/>
</dbReference>
<gene>
    <name evidence="3" type="ORF">EEB11_08090</name>
</gene>
<organism evidence="3 4">
    <name type="scientific">Pseudotabrizicola sediminis</name>
    <dbReference type="NCBI Taxonomy" id="2486418"/>
    <lineage>
        <taxon>Bacteria</taxon>
        <taxon>Pseudomonadati</taxon>
        <taxon>Pseudomonadota</taxon>
        <taxon>Alphaproteobacteria</taxon>
        <taxon>Rhodobacterales</taxon>
        <taxon>Paracoccaceae</taxon>
        <taxon>Pseudotabrizicola</taxon>
    </lineage>
</organism>
<dbReference type="PANTHER" id="PTHR43236">
    <property type="entry name" value="ANTITOXIN HIGA1"/>
    <property type="match status" value="1"/>
</dbReference>
<comment type="caution">
    <text evidence="3">The sequence shown here is derived from an EMBL/GenBank/DDBJ whole genome shotgun (WGS) entry which is preliminary data.</text>
</comment>
<evidence type="ECO:0000259" key="2">
    <source>
        <dbReference type="PROSITE" id="PS50943"/>
    </source>
</evidence>
<keyword evidence="4" id="KW-1185">Reference proteome</keyword>
<evidence type="ECO:0000313" key="3">
    <source>
        <dbReference type="EMBL" id="TGD43917.1"/>
    </source>
</evidence>
<feature type="compositionally biased region" description="Polar residues" evidence="1">
    <location>
        <begin position="123"/>
        <end position="141"/>
    </location>
</feature>
<dbReference type="SUPFAM" id="SSF47413">
    <property type="entry name" value="lambda repressor-like DNA-binding domains"/>
    <property type="match status" value="1"/>
</dbReference>
<protein>
    <submittedName>
        <fullName evidence="3">XRE family transcriptional regulator</fullName>
    </submittedName>
</protein>
<evidence type="ECO:0000256" key="1">
    <source>
        <dbReference type="SAM" id="MobiDB-lite"/>
    </source>
</evidence>
<dbReference type="InterPro" id="IPR052345">
    <property type="entry name" value="Rad_response_metalloprotease"/>
</dbReference>
<dbReference type="Pfam" id="PF13560">
    <property type="entry name" value="HTH_31"/>
    <property type="match status" value="1"/>
</dbReference>
<dbReference type="InterPro" id="IPR010982">
    <property type="entry name" value="Lambda_DNA-bd_dom_sf"/>
</dbReference>
<dbReference type="InterPro" id="IPR001387">
    <property type="entry name" value="Cro/C1-type_HTH"/>
</dbReference>
<dbReference type="PROSITE" id="PS50943">
    <property type="entry name" value="HTH_CROC1"/>
    <property type="match status" value="1"/>
</dbReference>
<evidence type="ECO:0000313" key="4">
    <source>
        <dbReference type="Proteomes" id="UP000297741"/>
    </source>
</evidence>
<dbReference type="CDD" id="cd00093">
    <property type="entry name" value="HTH_XRE"/>
    <property type="match status" value="1"/>
</dbReference>
<feature type="region of interest" description="Disordered" evidence="1">
    <location>
        <begin position="122"/>
        <end position="141"/>
    </location>
</feature>
<dbReference type="SMART" id="SM00530">
    <property type="entry name" value="HTH_XRE"/>
    <property type="match status" value="1"/>
</dbReference>
<dbReference type="Proteomes" id="UP000297741">
    <property type="component" value="Unassembled WGS sequence"/>
</dbReference>
<reference evidence="3 4" key="1">
    <citation type="submission" date="2018-11" db="EMBL/GenBank/DDBJ databases">
        <title>Tabrizicola sp. isolated from sediment of alpine lake.</title>
        <authorList>
            <person name="Liu Z."/>
        </authorList>
    </citation>
    <scope>NUCLEOTIDE SEQUENCE [LARGE SCALE GENOMIC DNA]</scope>
    <source>
        <strain evidence="3 4">DRYC-M-16</strain>
    </source>
</reference>
<proteinExistence type="predicted"/>
<feature type="domain" description="HTH cro/C1-type" evidence="2">
    <location>
        <begin position="12"/>
        <end position="66"/>
    </location>
</feature>
<accession>A0ABY2KSB2</accession>
<dbReference type="Gene3D" id="1.10.260.40">
    <property type="entry name" value="lambda repressor-like DNA-binding domains"/>
    <property type="match status" value="1"/>
</dbReference>
<dbReference type="RefSeq" id="WP_135430053.1">
    <property type="nucleotide sequence ID" value="NZ_RPEM01000004.1"/>
</dbReference>